<sequence>MMLLMMSIDQDHNNDLENWKVANNPALFLLNLINLRYSFSLSSYSTQPLQRTTSGCPWEALLLPNVQNRQV</sequence>
<dbReference type="EMBL" id="JAHXZJ010000374">
    <property type="protein sequence ID" value="KAH0561500.1"/>
    <property type="molecule type" value="Genomic_DNA"/>
</dbReference>
<protein>
    <submittedName>
        <fullName evidence="1">Uncharacterized protein</fullName>
    </submittedName>
</protein>
<proteinExistence type="predicted"/>
<organism evidence="1 2">
    <name type="scientific">Cotesia glomerata</name>
    <name type="common">Lepidopteran parasitic wasp</name>
    <name type="synonym">Apanteles glomeratus</name>
    <dbReference type="NCBI Taxonomy" id="32391"/>
    <lineage>
        <taxon>Eukaryota</taxon>
        <taxon>Metazoa</taxon>
        <taxon>Ecdysozoa</taxon>
        <taxon>Arthropoda</taxon>
        <taxon>Hexapoda</taxon>
        <taxon>Insecta</taxon>
        <taxon>Pterygota</taxon>
        <taxon>Neoptera</taxon>
        <taxon>Endopterygota</taxon>
        <taxon>Hymenoptera</taxon>
        <taxon>Apocrita</taxon>
        <taxon>Ichneumonoidea</taxon>
        <taxon>Braconidae</taxon>
        <taxon>Microgastrinae</taxon>
        <taxon>Cotesia</taxon>
    </lineage>
</organism>
<dbReference type="Proteomes" id="UP000826195">
    <property type="component" value="Unassembled WGS sequence"/>
</dbReference>
<gene>
    <name evidence="1" type="ORF">KQX54_017180</name>
</gene>
<accession>A0AAV7IJ66</accession>
<comment type="caution">
    <text evidence="1">The sequence shown here is derived from an EMBL/GenBank/DDBJ whole genome shotgun (WGS) entry which is preliminary data.</text>
</comment>
<name>A0AAV7IJ66_COTGL</name>
<evidence type="ECO:0000313" key="2">
    <source>
        <dbReference type="Proteomes" id="UP000826195"/>
    </source>
</evidence>
<evidence type="ECO:0000313" key="1">
    <source>
        <dbReference type="EMBL" id="KAH0561500.1"/>
    </source>
</evidence>
<dbReference type="AlphaFoldDB" id="A0AAV7IJ66"/>
<keyword evidence="2" id="KW-1185">Reference proteome</keyword>
<reference evidence="1 2" key="1">
    <citation type="journal article" date="2021" name="J. Hered.">
        <title>A chromosome-level genome assembly of the parasitoid wasp, Cotesia glomerata (Hymenoptera: Braconidae).</title>
        <authorList>
            <person name="Pinto B.J."/>
            <person name="Weis J.J."/>
            <person name="Gamble T."/>
            <person name="Ode P.J."/>
            <person name="Paul R."/>
            <person name="Zaspel J.M."/>
        </authorList>
    </citation>
    <scope>NUCLEOTIDE SEQUENCE [LARGE SCALE GENOMIC DNA]</scope>
    <source>
        <strain evidence="1">CgM1</strain>
    </source>
</reference>